<comment type="similarity">
    <text evidence="1 5">Belongs to the bacterial ribosomal protein bL28 family.</text>
</comment>
<evidence type="ECO:0000256" key="1">
    <source>
        <dbReference type="ARBA" id="ARBA00008760"/>
    </source>
</evidence>
<proteinExistence type="inferred from homology"/>
<dbReference type="Proteomes" id="UP000752013">
    <property type="component" value="Unassembled WGS sequence"/>
</dbReference>
<dbReference type="InterPro" id="IPR001383">
    <property type="entry name" value="Ribosomal_bL28_bact-type"/>
</dbReference>
<feature type="region of interest" description="Disordered" evidence="6">
    <location>
        <begin position="13"/>
        <end position="39"/>
    </location>
</feature>
<dbReference type="InterPro" id="IPR026569">
    <property type="entry name" value="Ribosomal_bL28"/>
</dbReference>
<keyword evidence="3 5" id="KW-0687">Ribonucleoprotein</keyword>
<keyword evidence="2 5" id="KW-0689">Ribosomal protein</keyword>
<dbReference type="RefSeq" id="WP_167703273.1">
    <property type="nucleotide sequence ID" value="NZ_CP118168.1"/>
</dbReference>
<dbReference type="AlphaFoldDB" id="A0A968GD18"/>
<evidence type="ECO:0000313" key="7">
    <source>
        <dbReference type="EMBL" id="NIZ46827.1"/>
    </source>
</evidence>
<evidence type="ECO:0000256" key="3">
    <source>
        <dbReference type="ARBA" id="ARBA00023274"/>
    </source>
</evidence>
<keyword evidence="8" id="KW-1185">Reference proteome</keyword>
<evidence type="ECO:0000256" key="5">
    <source>
        <dbReference type="HAMAP-Rule" id="MF_00373"/>
    </source>
</evidence>
<dbReference type="InterPro" id="IPR050096">
    <property type="entry name" value="Bacterial_rp_bL28"/>
</dbReference>
<gene>
    <name evidence="5 7" type="primary">rpmB</name>
    <name evidence="7" type="ORF">HCT46_02705</name>
</gene>
<protein>
    <recommendedName>
        <fullName evidence="4 5">Large ribosomal subunit protein bL28</fullName>
    </recommendedName>
</protein>
<evidence type="ECO:0000256" key="2">
    <source>
        <dbReference type="ARBA" id="ARBA00022980"/>
    </source>
</evidence>
<dbReference type="Gene3D" id="2.30.170.40">
    <property type="entry name" value="Ribosomal protein L28/L24"/>
    <property type="match status" value="1"/>
</dbReference>
<organism evidence="7 8">
    <name type="scientific">Entomospira nematocerorum</name>
    <dbReference type="NCBI Taxonomy" id="2719987"/>
    <lineage>
        <taxon>Bacteria</taxon>
        <taxon>Pseudomonadati</taxon>
        <taxon>Spirochaetota</taxon>
        <taxon>Spirochaetia</taxon>
        <taxon>Spirochaetales</taxon>
        <taxon>Spirochaetaceae</taxon>
        <taxon>Entomospira</taxon>
    </lineage>
</organism>
<evidence type="ECO:0000313" key="8">
    <source>
        <dbReference type="Proteomes" id="UP000752013"/>
    </source>
</evidence>
<dbReference type="SUPFAM" id="SSF143800">
    <property type="entry name" value="L28p-like"/>
    <property type="match status" value="1"/>
</dbReference>
<dbReference type="InterPro" id="IPR037147">
    <property type="entry name" value="Ribosomal_bL28_sf"/>
</dbReference>
<reference evidence="7" key="1">
    <citation type="submission" date="2020-03" db="EMBL/GenBank/DDBJ databases">
        <title>Spirochaetal bacteria isolated from arthropods constitute a novel genus Entomospira genus novum within the order Spirochaetales.</title>
        <authorList>
            <person name="Grana-Miraglia L."/>
            <person name="Sikutova S."/>
            <person name="Fingerle V."/>
            <person name="Sing A."/>
            <person name="Castillo-Ramirez S."/>
            <person name="Margos G."/>
            <person name="Rudolf I."/>
        </authorList>
    </citation>
    <scope>NUCLEOTIDE SEQUENCE</scope>
    <source>
        <strain evidence="7">BR208</strain>
    </source>
</reference>
<dbReference type="HAMAP" id="MF_00373">
    <property type="entry name" value="Ribosomal_bL28"/>
    <property type="match status" value="1"/>
</dbReference>
<dbReference type="InterPro" id="IPR034704">
    <property type="entry name" value="Ribosomal_bL28/bL31-like_sf"/>
</dbReference>
<evidence type="ECO:0000256" key="4">
    <source>
        <dbReference type="ARBA" id="ARBA00035174"/>
    </source>
</evidence>
<dbReference type="GO" id="GO:0005840">
    <property type="term" value="C:ribosome"/>
    <property type="evidence" value="ECO:0007669"/>
    <property type="project" value="UniProtKB-KW"/>
</dbReference>
<sequence length="75" mass="8294">MSRECDFCGKSTITGNSVPRKGKSKKQGGNGEHVVRRTGRTFKPNLFKVRALVEGRREQVRVCAKCMKAGKVVKA</sequence>
<dbReference type="PANTHER" id="PTHR39080">
    <property type="entry name" value="50S RIBOSOMAL PROTEIN L28"/>
    <property type="match status" value="1"/>
</dbReference>
<dbReference type="GO" id="GO:1990904">
    <property type="term" value="C:ribonucleoprotein complex"/>
    <property type="evidence" value="ECO:0007669"/>
    <property type="project" value="UniProtKB-KW"/>
</dbReference>
<dbReference type="Pfam" id="PF00830">
    <property type="entry name" value="Ribosomal_L28"/>
    <property type="match status" value="1"/>
</dbReference>
<evidence type="ECO:0000256" key="6">
    <source>
        <dbReference type="SAM" id="MobiDB-lite"/>
    </source>
</evidence>
<comment type="caution">
    <text evidence="7">The sequence shown here is derived from an EMBL/GenBank/DDBJ whole genome shotgun (WGS) entry which is preliminary data.</text>
</comment>
<name>A0A968GD18_9SPIO</name>
<dbReference type="NCBIfam" id="TIGR00009">
    <property type="entry name" value="L28"/>
    <property type="match status" value="1"/>
</dbReference>
<dbReference type="EMBL" id="JAATLK010000001">
    <property type="protein sequence ID" value="NIZ46827.1"/>
    <property type="molecule type" value="Genomic_DNA"/>
</dbReference>
<dbReference type="GO" id="GO:0003735">
    <property type="term" value="F:structural constituent of ribosome"/>
    <property type="evidence" value="ECO:0007669"/>
    <property type="project" value="InterPro"/>
</dbReference>
<dbReference type="GO" id="GO:0006412">
    <property type="term" value="P:translation"/>
    <property type="evidence" value="ECO:0007669"/>
    <property type="project" value="UniProtKB-UniRule"/>
</dbReference>
<accession>A0A968GD18</accession>
<dbReference type="PANTHER" id="PTHR39080:SF1">
    <property type="entry name" value="LARGE RIBOSOMAL SUBUNIT PROTEIN BL28A"/>
    <property type="match status" value="1"/>
</dbReference>